<name>A0A7J7IG46_9RHOD</name>
<dbReference type="CDD" id="cd00560">
    <property type="entry name" value="PanC"/>
    <property type="match status" value="1"/>
</dbReference>
<dbReference type="GO" id="GO:0005524">
    <property type="term" value="F:ATP binding"/>
    <property type="evidence" value="ECO:0007669"/>
    <property type="project" value="UniProtKB-KW"/>
</dbReference>
<evidence type="ECO:0000256" key="5">
    <source>
        <dbReference type="ARBA" id="ARBA00022598"/>
    </source>
</evidence>
<evidence type="ECO:0000256" key="9">
    <source>
        <dbReference type="ARBA" id="ARBA00029902"/>
    </source>
</evidence>
<dbReference type="EMBL" id="VWRR01000014">
    <property type="protein sequence ID" value="KAF6001487.1"/>
    <property type="molecule type" value="Genomic_DNA"/>
</dbReference>
<comment type="catalytic activity">
    <reaction evidence="11">
        <text>(R)-pantoate + beta-alanine + ATP = (R)-pantothenate + AMP + diphosphate + H(+)</text>
        <dbReference type="Rhea" id="RHEA:10912"/>
        <dbReference type="ChEBI" id="CHEBI:15378"/>
        <dbReference type="ChEBI" id="CHEBI:15980"/>
        <dbReference type="ChEBI" id="CHEBI:29032"/>
        <dbReference type="ChEBI" id="CHEBI:30616"/>
        <dbReference type="ChEBI" id="CHEBI:33019"/>
        <dbReference type="ChEBI" id="CHEBI:57966"/>
        <dbReference type="ChEBI" id="CHEBI:456215"/>
        <dbReference type="EC" id="6.3.2.1"/>
    </reaction>
</comment>
<reference evidence="12 13" key="1">
    <citation type="journal article" date="2020" name="J. Phycol.">
        <title>Comparative genome analysis reveals Cyanidiococcus gen. nov., a new extremophilic red algal genus sister to Cyanidioschyzon (Cyanidioschyzonaceae, Rhodophyta).</title>
        <authorList>
            <person name="Liu S.-L."/>
            <person name="Chiang Y.-R."/>
            <person name="Yoon H.S."/>
            <person name="Fu H.-Y."/>
        </authorList>
    </citation>
    <scope>NUCLEOTIDE SEQUENCE [LARGE SCALE GENOMIC DNA]</scope>
    <source>
        <strain evidence="12 13">THAL066</strain>
    </source>
</reference>
<evidence type="ECO:0000256" key="3">
    <source>
        <dbReference type="ARBA" id="ARBA00012219"/>
    </source>
</evidence>
<evidence type="ECO:0000313" key="12">
    <source>
        <dbReference type="EMBL" id="KAF6001487.1"/>
    </source>
</evidence>
<organism evidence="12 13">
    <name type="scientific">Cyanidiococcus yangmingshanensis</name>
    <dbReference type="NCBI Taxonomy" id="2690220"/>
    <lineage>
        <taxon>Eukaryota</taxon>
        <taxon>Rhodophyta</taxon>
        <taxon>Bangiophyceae</taxon>
        <taxon>Cyanidiales</taxon>
        <taxon>Cyanidiaceae</taxon>
        <taxon>Cyanidiococcus</taxon>
    </lineage>
</organism>
<dbReference type="AlphaFoldDB" id="A0A7J7IG46"/>
<evidence type="ECO:0000313" key="13">
    <source>
        <dbReference type="Proteomes" id="UP000530660"/>
    </source>
</evidence>
<evidence type="ECO:0000256" key="1">
    <source>
        <dbReference type="ARBA" id="ARBA00004990"/>
    </source>
</evidence>
<dbReference type="OrthoDB" id="2020436at2759"/>
<accession>A0A7J7IG46</accession>
<protein>
    <recommendedName>
        <fullName evidence="4">Pantoate--beta-alanine ligase</fullName>
        <ecNumber evidence="3">6.3.2.1</ecNumber>
    </recommendedName>
    <alternativeName>
        <fullName evidence="10">Pantoate-activating enzyme</fullName>
    </alternativeName>
    <alternativeName>
        <fullName evidence="9">Pantothenate synthetase</fullName>
    </alternativeName>
</protein>
<evidence type="ECO:0000256" key="7">
    <source>
        <dbReference type="ARBA" id="ARBA00022741"/>
    </source>
</evidence>
<keyword evidence="7" id="KW-0547">Nucleotide-binding</keyword>
<dbReference type="HAMAP" id="MF_00158">
    <property type="entry name" value="PanC"/>
    <property type="match status" value="1"/>
</dbReference>
<dbReference type="NCBIfam" id="TIGR00018">
    <property type="entry name" value="panC"/>
    <property type="match status" value="1"/>
</dbReference>
<keyword evidence="6" id="KW-0566">Pantothenate biosynthesis</keyword>
<gene>
    <name evidence="12" type="ORF">F1559_001966</name>
</gene>
<evidence type="ECO:0000256" key="4">
    <source>
        <dbReference type="ARBA" id="ARBA00015647"/>
    </source>
</evidence>
<dbReference type="UniPathway" id="UPA00028">
    <property type="reaction ID" value="UER00005"/>
</dbReference>
<dbReference type="Proteomes" id="UP000530660">
    <property type="component" value="Unassembled WGS sequence"/>
</dbReference>
<comment type="caution">
    <text evidence="12">The sequence shown here is derived from an EMBL/GenBank/DDBJ whole genome shotgun (WGS) entry which is preliminary data.</text>
</comment>
<sequence length="339" mass="37474">MQLLRTVAEVRALRKKLDERVNTRQRIAVVMTMGALHEGHESLIRAAKFAGTFVLVTIFVNPLQFAAGEDLERYPRTEPADVARCANLGVEVVFAPLDSNELYPRGIAEQTVVDVPSGRPSHHPRSEGAFRPTFFRGVATVVSKLLHIVHPDDAWFGAKDAQQCCVVRHMVRDLNMPVTIRIGPTYRERSGLAMSSRNQYLTAKERETAAVIYRALCAGRDNWAACCQKRSMHGESACYGDLWQAASTTLSVIQTEPSMHVQYIGLSDADDWQDLGGGYPVEPQRLDLRGDTPLPSTLSTAVMAVAVFVGSTRLIDNIRLSVQIENGRGEMEVPTEALE</sequence>
<dbReference type="InterPro" id="IPR003721">
    <property type="entry name" value="Pantoate_ligase"/>
</dbReference>
<evidence type="ECO:0000256" key="8">
    <source>
        <dbReference type="ARBA" id="ARBA00022840"/>
    </source>
</evidence>
<dbReference type="Gene3D" id="3.40.50.620">
    <property type="entry name" value="HUPs"/>
    <property type="match status" value="1"/>
</dbReference>
<dbReference type="SUPFAM" id="SSF52374">
    <property type="entry name" value="Nucleotidylyl transferase"/>
    <property type="match status" value="1"/>
</dbReference>
<evidence type="ECO:0000256" key="2">
    <source>
        <dbReference type="ARBA" id="ARBA00009256"/>
    </source>
</evidence>
<comment type="pathway">
    <text evidence="1">Cofactor biosynthesis; (R)-pantothenate biosynthesis; (R)-pantothenate from (R)-pantoate and beta-alanine: step 1/1.</text>
</comment>
<dbReference type="PANTHER" id="PTHR21299">
    <property type="entry name" value="CYTIDYLATE KINASE/PANTOATE-BETA-ALANINE LIGASE"/>
    <property type="match status" value="1"/>
</dbReference>
<dbReference type="GO" id="GO:0015940">
    <property type="term" value="P:pantothenate biosynthetic process"/>
    <property type="evidence" value="ECO:0007669"/>
    <property type="project" value="UniProtKB-UniPathway"/>
</dbReference>
<dbReference type="GO" id="GO:0004592">
    <property type="term" value="F:pantoate-beta-alanine ligase activity"/>
    <property type="evidence" value="ECO:0007669"/>
    <property type="project" value="UniProtKB-EC"/>
</dbReference>
<dbReference type="InterPro" id="IPR042176">
    <property type="entry name" value="Pantoate_ligase_C"/>
</dbReference>
<evidence type="ECO:0000256" key="6">
    <source>
        <dbReference type="ARBA" id="ARBA00022655"/>
    </source>
</evidence>
<dbReference type="Gene3D" id="3.30.1300.10">
    <property type="entry name" value="Pantoate-beta-alanine ligase, C-terminal domain"/>
    <property type="match status" value="1"/>
</dbReference>
<keyword evidence="8" id="KW-0067">ATP-binding</keyword>
<keyword evidence="5" id="KW-0436">Ligase</keyword>
<evidence type="ECO:0000256" key="11">
    <source>
        <dbReference type="ARBA" id="ARBA00048258"/>
    </source>
</evidence>
<dbReference type="PANTHER" id="PTHR21299:SF1">
    <property type="entry name" value="PANTOATE--BETA-ALANINE LIGASE"/>
    <property type="match status" value="1"/>
</dbReference>
<comment type="similarity">
    <text evidence="2">Belongs to the pantothenate synthetase family.</text>
</comment>
<proteinExistence type="inferred from homology"/>
<evidence type="ECO:0000256" key="10">
    <source>
        <dbReference type="ARBA" id="ARBA00032806"/>
    </source>
</evidence>
<dbReference type="EC" id="6.3.2.1" evidence="3"/>
<dbReference type="Pfam" id="PF02569">
    <property type="entry name" value="Pantoate_ligase"/>
    <property type="match status" value="1"/>
</dbReference>
<dbReference type="InterPro" id="IPR014729">
    <property type="entry name" value="Rossmann-like_a/b/a_fold"/>
</dbReference>
<keyword evidence="13" id="KW-1185">Reference proteome</keyword>